<feature type="compositionally biased region" description="Low complexity" evidence="2">
    <location>
        <begin position="614"/>
        <end position="639"/>
    </location>
</feature>
<accession>A0AAW1IGM0</accession>
<feature type="compositionally biased region" description="Low complexity" evidence="2">
    <location>
        <begin position="29"/>
        <end position="61"/>
    </location>
</feature>
<dbReference type="PANTHER" id="PTHR33448:SF4">
    <property type="entry name" value="CHLOROPLAST PROTEIN HCF243"/>
    <property type="match status" value="1"/>
</dbReference>
<feature type="region of interest" description="Disordered" evidence="2">
    <location>
        <begin position="600"/>
        <end position="653"/>
    </location>
</feature>
<name>A0AAW1IGM0_SAPOF</name>
<organism evidence="3 4">
    <name type="scientific">Saponaria officinalis</name>
    <name type="common">Common soapwort</name>
    <name type="synonym">Lychnis saponaria</name>
    <dbReference type="NCBI Taxonomy" id="3572"/>
    <lineage>
        <taxon>Eukaryota</taxon>
        <taxon>Viridiplantae</taxon>
        <taxon>Streptophyta</taxon>
        <taxon>Embryophyta</taxon>
        <taxon>Tracheophyta</taxon>
        <taxon>Spermatophyta</taxon>
        <taxon>Magnoliopsida</taxon>
        <taxon>eudicotyledons</taxon>
        <taxon>Gunneridae</taxon>
        <taxon>Pentapetalae</taxon>
        <taxon>Caryophyllales</taxon>
        <taxon>Caryophyllaceae</taxon>
        <taxon>Caryophylleae</taxon>
        <taxon>Saponaria</taxon>
    </lineage>
</organism>
<dbReference type="AlphaFoldDB" id="A0AAW1IGM0"/>
<protein>
    <submittedName>
        <fullName evidence="3">Uncharacterized protein</fullName>
    </submittedName>
</protein>
<keyword evidence="4" id="KW-1185">Reference proteome</keyword>
<evidence type="ECO:0000313" key="3">
    <source>
        <dbReference type="EMBL" id="KAK9688855.1"/>
    </source>
</evidence>
<proteinExistence type="predicted"/>
<sequence length="730" mass="80354">MEIERPHRTTTTSDLFICFTSRLSHSSSMRLSTRSVLSPGRNPAAAGDRSSSSSAVATTLSRRLRRNGSLRGGAQSPALFPATASTTKKSRGSSAFAENPEPSSPKVTCIGQVRVKTKKQGKKMKLRACGSKRIGGEASFRRVQPPPPSQTAAAENLPTDSPGKNPRWVHLPLSICEALNCLLPCKSSCFSNNNNNNRNNEERENNNGGSSCGRVLRWLVSVQEGEEGRRRDIELVVEDEVMEEEEERIRVMERVCSRRRSIFDGIEFDDLFNSVNNNVGTISGGDGEDDGEVEGGRVSVCVPPKNALLLMRCKSDPLRMASLSRKFLEASFGGCDGGGDGGEGVVEVKEETVVDVDVELEVMEEEKKEIVKECVELDEVNEGISEDLEAKVDDLVEISEEFVGKMEEIVGKEDVEVEEKPGVENRDETEEEQGILGEEMKENRDGTEEKQSVENVEKDEEVLQTVEETEVIEGGNERVLTEEEVIESEIWQILVEMPNYESMEVEEESKMEESREVSSNSLSEELKELDRKDENVEVVKEVVVVEDEREGRQSMEKEVNKSILPDCLLLMMCEPKLSMEVSKETWVCRSDFIRCLPERHHNQKPNKTDGPNEQTTVVSTKKTKPAAVAAQPPVPRATQLGQTGIRPGRSSISFPTGGSSVANVIEQKLAKAGAGYEPFVLPRCKSAPMRSAAKFGNPELACSMLGRENGRKLEPHRPATCGVGAAGVGF</sequence>
<feature type="region of interest" description="Disordered" evidence="2">
    <location>
        <begin position="29"/>
        <end position="107"/>
    </location>
</feature>
<dbReference type="EMBL" id="JBDFQZ010000009">
    <property type="protein sequence ID" value="KAK9688855.1"/>
    <property type="molecule type" value="Genomic_DNA"/>
</dbReference>
<comment type="caution">
    <text evidence="3">The sequence shown here is derived from an EMBL/GenBank/DDBJ whole genome shotgun (WGS) entry which is preliminary data.</text>
</comment>
<feature type="region of interest" description="Disordered" evidence="2">
    <location>
        <begin position="508"/>
        <end position="529"/>
    </location>
</feature>
<evidence type="ECO:0000256" key="2">
    <source>
        <dbReference type="SAM" id="MobiDB-lite"/>
    </source>
</evidence>
<feature type="region of interest" description="Disordered" evidence="2">
    <location>
        <begin position="418"/>
        <end position="461"/>
    </location>
</feature>
<gene>
    <name evidence="3" type="ORF">RND81_09G016200</name>
</gene>
<feature type="coiled-coil region" evidence="1">
    <location>
        <begin position="346"/>
        <end position="380"/>
    </location>
</feature>
<reference evidence="3" key="1">
    <citation type="submission" date="2024-03" db="EMBL/GenBank/DDBJ databases">
        <title>WGS assembly of Saponaria officinalis var. Norfolk2.</title>
        <authorList>
            <person name="Jenkins J."/>
            <person name="Shu S."/>
            <person name="Grimwood J."/>
            <person name="Barry K."/>
            <person name="Goodstein D."/>
            <person name="Schmutz J."/>
            <person name="Leebens-Mack J."/>
            <person name="Osbourn A."/>
        </authorList>
    </citation>
    <scope>NUCLEOTIDE SEQUENCE [LARGE SCALE GENOMIC DNA]</scope>
    <source>
        <strain evidence="3">JIC</strain>
    </source>
</reference>
<keyword evidence="1" id="KW-0175">Coiled coil</keyword>
<feature type="compositionally biased region" description="Basic and acidic residues" evidence="2">
    <location>
        <begin position="438"/>
        <end position="456"/>
    </location>
</feature>
<feature type="region of interest" description="Disordered" evidence="2">
    <location>
        <begin position="130"/>
        <end position="164"/>
    </location>
</feature>
<dbReference type="Proteomes" id="UP001443914">
    <property type="component" value="Unassembled WGS sequence"/>
</dbReference>
<evidence type="ECO:0000313" key="4">
    <source>
        <dbReference type="Proteomes" id="UP001443914"/>
    </source>
</evidence>
<dbReference type="PANTHER" id="PTHR33448">
    <property type="entry name" value="CHLOROPLAST PROTEIN HCF243-RELATED"/>
    <property type="match status" value="1"/>
</dbReference>
<evidence type="ECO:0000256" key="1">
    <source>
        <dbReference type="SAM" id="Coils"/>
    </source>
</evidence>